<dbReference type="AlphaFoldDB" id="A0AAV1WRY2"/>
<keyword evidence="6 13" id="KW-0925">Oxylipin biosynthesis</keyword>
<comment type="pathway">
    <text evidence="13">Lipid metabolism; oxylipin biosynthesis.</text>
</comment>
<evidence type="ECO:0000256" key="10">
    <source>
        <dbReference type="ARBA" id="ARBA00023098"/>
    </source>
</evidence>
<feature type="compositionally biased region" description="Basic and acidic residues" evidence="14">
    <location>
        <begin position="250"/>
        <end position="262"/>
    </location>
</feature>
<evidence type="ECO:0000256" key="5">
    <source>
        <dbReference type="ARBA" id="ARBA00022723"/>
    </source>
</evidence>
<dbReference type="EMBL" id="CAXHTB010000009">
    <property type="protein sequence ID" value="CAL0312058.1"/>
    <property type="molecule type" value="Genomic_DNA"/>
</dbReference>
<comment type="caution">
    <text evidence="12">Lacks conserved residue(s) required for the propagation of feature annotation.</text>
</comment>
<keyword evidence="11 13" id="KW-0275">Fatty acid biosynthesis</keyword>
<evidence type="ECO:0000256" key="1">
    <source>
        <dbReference type="ARBA" id="ARBA00004496"/>
    </source>
</evidence>
<gene>
    <name evidence="17" type="ORF">LLUT_LOCUS13118</name>
</gene>
<dbReference type="InterPro" id="IPR000907">
    <property type="entry name" value="LipOase"/>
</dbReference>
<dbReference type="GO" id="GO:0046872">
    <property type="term" value="F:metal ion binding"/>
    <property type="evidence" value="ECO:0007669"/>
    <property type="project" value="UniProtKB-UniRule"/>
</dbReference>
<dbReference type="GO" id="GO:0034440">
    <property type="term" value="P:lipid oxidation"/>
    <property type="evidence" value="ECO:0007669"/>
    <property type="project" value="InterPro"/>
</dbReference>
<dbReference type="Pfam" id="PF00305">
    <property type="entry name" value="Lipoxygenase"/>
    <property type="match status" value="1"/>
</dbReference>
<evidence type="ECO:0000259" key="16">
    <source>
        <dbReference type="PROSITE" id="PS51393"/>
    </source>
</evidence>
<evidence type="ECO:0000256" key="12">
    <source>
        <dbReference type="PROSITE-ProRule" id="PRU00152"/>
    </source>
</evidence>
<dbReference type="Gene3D" id="2.60.60.20">
    <property type="entry name" value="PLAT/LH2 domain"/>
    <property type="match status" value="1"/>
</dbReference>
<dbReference type="Gene3D" id="4.10.372.10">
    <property type="entry name" value="Lipoxygenase-1, Domain 3"/>
    <property type="match status" value="1"/>
</dbReference>
<dbReference type="Gene3D" id="3.10.450.60">
    <property type="match status" value="1"/>
</dbReference>
<evidence type="ECO:0000256" key="11">
    <source>
        <dbReference type="ARBA" id="ARBA00023160"/>
    </source>
</evidence>
<evidence type="ECO:0000256" key="3">
    <source>
        <dbReference type="ARBA" id="ARBA00022490"/>
    </source>
</evidence>
<dbReference type="PANTHER" id="PTHR11771">
    <property type="entry name" value="LIPOXYGENASE"/>
    <property type="match status" value="1"/>
</dbReference>
<comment type="similarity">
    <text evidence="2 13">Belongs to the lipoxygenase family.</text>
</comment>
<dbReference type="SUPFAM" id="SSF49723">
    <property type="entry name" value="Lipase/lipooxygenase domain (PLAT/LH2 domain)"/>
    <property type="match status" value="1"/>
</dbReference>
<proteinExistence type="inferred from homology"/>
<evidence type="ECO:0000313" key="18">
    <source>
        <dbReference type="Proteomes" id="UP001497480"/>
    </source>
</evidence>
<dbReference type="InterPro" id="IPR036392">
    <property type="entry name" value="PLAT/LH2_dom_sf"/>
</dbReference>
<protein>
    <recommendedName>
        <fullName evidence="13">Lipoxygenase</fullName>
        <ecNumber evidence="13">1.13.11.-</ecNumber>
    </recommendedName>
</protein>
<evidence type="ECO:0000256" key="7">
    <source>
        <dbReference type="ARBA" id="ARBA00022832"/>
    </source>
</evidence>
<dbReference type="GO" id="GO:0016702">
    <property type="term" value="F:oxidoreductase activity, acting on single donors with incorporation of molecular oxygen, incorporation of two atoms of oxygen"/>
    <property type="evidence" value="ECO:0007669"/>
    <property type="project" value="InterPro"/>
</dbReference>
<evidence type="ECO:0000256" key="6">
    <source>
        <dbReference type="ARBA" id="ARBA00022767"/>
    </source>
</evidence>
<dbReference type="Gene3D" id="1.20.245.10">
    <property type="entry name" value="Lipoxygenase-1, Domain 5"/>
    <property type="match status" value="1"/>
</dbReference>
<dbReference type="InterPro" id="IPR001246">
    <property type="entry name" value="LipOase_plant"/>
</dbReference>
<dbReference type="GO" id="GO:0031408">
    <property type="term" value="P:oxylipin biosynthetic process"/>
    <property type="evidence" value="ECO:0007669"/>
    <property type="project" value="UniProtKB-UniRule"/>
</dbReference>
<dbReference type="InterPro" id="IPR027433">
    <property type="entry name" value="Lipoxygenase_dom_3"/>
</dbReference>
<keyword evidence="5" id="KW-0479">Metal-binding</keyword>
<keyword evidence="8" id="KW-0223">Dioxygenase</keyword>
<keyword evidence="7" id="KW-0276">Fatty acid metabolism</keyword>
<keyword evidence="18" id="KW-1185">Reference proteome</keyword>
<feature type="region of interest" description="Disordered" evidence="14">
    <location>
        <begin position="229"/>
        <end position="265"/>
    </location>
</feature>
<organism evidence="17 18">
    <name type="scientific">Lupinus luteus</name>
    <name type="common">European yellow lupine</name>
    <dbReference type="NCBI Taxonomy" id="3873"/>
    <lineage>
        <taxon>Eukaryota</taxon>
        <taxon>Viridiplantae</taxon>
        <taxon>Streptophyta</taxon>
        <taxon>Embryophyta</taxon>
        <taxon>Tracheophyta</taxon>
        <taxon>Spermatophyta</taxon>
        <taxon>Magnoliopsida</taxon>
        <taxon>eudicotyledons</taxon>
        <taxon>Gunneridae</taxon>
        <taxon>Pentapetalae</taxon>
        <taxon>rosids</taxon>
        <taxon>fabids</taxon>
        <taxon>Fabales</taxon>
        <taxon>Fabaceae</taxon>
        <taxon>Papilionoideae</taxon>
        <taxon>50 kb inversion clade</taxon>
        <taxon>genistoids sensu lato</taxon>
        <taxon>core genistoids</taxon>
        <taxon>Genisteae</taxon>
        <taxon>Lupinus</taxon>
    </lineage>
</organism>
<dbReference type="Gene3D" id="4.10.375.10">
    <property type="entry name" value="Lipoxygenase-1, Domain 2"/>
    <property type="match status" value="1"/>
</dbReference>
<dbReference type="InterPro" id="IPR001024">
    <property type="entry name" value="PLAT/LH2_dom"/>
</dbReference>
<evidence type="ECO:0000256" key="9">
    <source>
        <dbReference type="ARBA" id="ARBA00023002"/>
    </source>
</evidence>
<keyword evidence="10" id="KW-0443">Lipid metabolism</keyword>
<dbReference type="EC" id="1.13.11.-" evidence="13"/>
<comment type="caution">
    <text evidence="17">The sequence shown here is derived from an EMBL/GenBank/DDBJ whole genome shotgun (WGS) entry which is preliminary data.</text>
</comment>
<feature type="domain" description="PLAT" evidence="15">
    <location>
        <begin position="49"/>
        <end position="171"/>
    </location>
</feature>
<dbReference type="Pfam" id="PF01477">
    <property type="entry name" value="PLAT"/>
    <property type="match status" value="1"/>
</dbReference>
<dbReference type="GO" id="GO:0005737">
    <property type="term" value="C:cytoplasm"/>
    <property type="evidence" value="ECO:0007669"/>
    <property type="project" value="UniProtKB-SubCell"/>
</dbReference>
<dbReference type="InterPro" id="IPR020834">
    <property type="entry name" value="LipOase_CS"/>
</dbReference>
<evidence type="ECO:0000313" key="17">
    <source>
        <dbReference type="EMBL" id="CAL0312058.1"/>
    </source>
</evidence>
<dbReference type="PRINTS" id="PR00468">
    <property type="entry name" value="PLTLPOXGNASE"/>
</dbReference>
<feature type="domain" description="Lipoxygenase" evidence="16">
    <location>
        <begin position="174"/>
        <end position="743"/>
    </location>
</feature>
<dbReference type="PROSITE" id="PS50095">
    <property type="entry name" value="PLAT"/>
    <property type="match status" value="1"/>
</dbReference>
<dbReference type="PRINTS" id="PR00087">
    <property type="entry name" value="LIPOXYGENASE"/>
</dbReference>
<evidence type="ECO:0000256" key="2">
    <source>
        <dbReference type="ARBA" id="ARBA00009419"/>
    </source>
</evidence>
<evidence type="ECO:0000256" key="14">
    <source>
        <dbReference type="SAM" id="MobiDB-lite"/>
    </source>
</evidence>
<evidence type="ECO:0000256" key="13">
    <source>
        <dbReference type="RuleBase" id="RU003975"/>
    </source>
</evidence>
<evidence type="ECO:0000256" key="8">
    <source>
        <dbReference type="ARBA" id="ARBA00022964"/>
    </source>
</evidence>
<dbReference type="GO" id="GO:0006633">
    <property type="term" value="P:fatty acid biosynthetic process"/>
    <property type="evidence" value="ECO:0007669"/>
    <property type="project" value="UniProtKB-KW"/>
</dbReference>
<name>A0AAV1WRY2_LUPLU</name>
<keyword evidence="4 13" id="KW-0444">Lipid biosynthesis</keyword>
<dbReference type="SUPFAM" id="SSF48484">
    <property type="entry name" value="Lipoxigenase"/>
    <property type="match status" value="1"/>
</dbReference>
<dbReference type="SMART" id="SM00308">
    <property type="entry name" value="LH2"/>
    <property type="match status" value="1"/>
</dbReference>
<dbReference type="InterPro" id="IPR013819">
    <property type="entry name" value="LipOase_C"/>
</dbReference>
<keyword evidence="3" id="KW-0963">Cytoplasm</keyword>
<comment type="subcellular location">
    <subcellularLocation>
        <location evidence="1">Cytoplasm</location>
    </subcellularLocation>
</comment>
<accession>A0AAV1WRY2</accession>
<dbReference type="Proteomes" id="UP001497480">
    <property type="component" value="Unassembled WGS sequence"/>
</dbReference>
<evidence type="ECO:0000259" key="15">
    <source>
        <dbReference type="PROSITE" id="PS50095"/>
    </source>
</evidence>
<dbReference type="PROSITE" id="PS00081">
    <property type="entry name" value="LIPOXYGENASE_2"/>
    <property type="match status" value="1"/>
</dbReference>
<evidence type="ECO:0000256" key="4">
    <source>
        <dbReference type="ARBA" id="ARBA00022516"/>
    </source>
</evidence>
<dbReference type="PROSITE" id="PS51393">
    <property type="entry name" value="LIPOXYGENASE_3"/>
    <property type="match status" value="1"/>
</dbReference>
<reference evidence="17 18" key="1">
    <citation type="submission" date="2024-03" db="EMBL/GenBank/DDBJ databases">
        <authorList>
            <person name="Martinez-Hernandez J."/>
        </authorList>
    </citation>
    <scope>NUCLEOTIDE SEQUENCE [LARGE SCALE GENOMIC DNA]</scope>
</reference>
<dbReference type="InterPro" id="IPR036226">
    <property type="entry name" value="LipOase_C_sf"/>
</dbReference>
<sequence>MTKNGLKKKVKPIASTMDLAISEKASTSSNSIHLMAVVTVRSVNNNNNKAFPNNVLSIFNPAPHTKGAVILQLVSTELDPRSMDAKLSNGTVLEWSEDHEVESGPYGNLNRYNVKFLVGSDFGVPGAVTVINGYHSEFYLESIDIENNVHFACNSWVQPNTLDAQKRTFFISKAYLPFETPITLKELREKELRQLRGDGKGQRIFSDRVYDYDVFNDLGDPDKGVEYARPTLGDQLNPHPTRCRTGRPRTKTDKNAESRTSKSESIYVPRDEEWEDIKHETVKQGKLKALLWNIAPMLLDNRTGTRGVLYIDHFIKDSDSKSELTGPNSLLNVGGAIADIFKFDPPKIFSRGKSNFLQDDEFGRQVLAELNPLSIERLKVFPPVSKLDPSIYGSLESALKEEHIIDHIDGMSIQQALEENKLFVLDYHDVYLPLLDQINALDERKAYATTTIFFLTKMGTLKPIAIELALPTSRQVVTPNVGANSEWLWQLGKAHVCANDVGVHLLIHHWLRIYACMEPLIIAAHRHLSVMHPIFKLLHPHMRYTMRANAVAREALICANGTTERNFTPGRYSMQLTVAAYKDWWRFDMEALPADLIRRGIAVADASQPHGVRLLIEDYPYAADGLLIWSSIEKLVKTYVNYFYKGVDEISSDYELQSWYKEFINLGHPYHKNASWWPKLETPEDLISIITTVIWIVSAKHAVVNFGQYPYGAYVPFHPPLMRRLIPEKDDFDYSDFAMDPER</sequence>
<keyword evidence="9" id="KW-0560">Oxidoreductase</keyword>
<comment type="function">
    <text evidence="13">Plant lipoxygenase may be involved in a number of diverse aspects of plant physiology including growth and development, pest resistance, and senescence or responses to wounding.</text>
</comment>